<evidence type="ECO:0000313" key="1">
    <source>
        <dbReference type="EMBL" id="MRW87196.1"/>
    </source>
</evidence>
<reference evidence="1 2" key="1">
    <citation type="submission" date="2019-11" db="EMBL/GenBank/DDBJ databases">
        <title>Novel species isolated from a subtropical stream in China.</title>
        <authorList>
            <person name="Lu H."/>
        </authorList>
    </citation>
    <scope>NUCLEOTIDE SEQUENCE [LARGE SCALE GENOMIC DNA]</scope>
    <source>
        <strain evidence="1 2">FT26W</strain>
    </source>
</reference>
<dbReference type="EMBL" id="WKJL01000024">
    <property type="protein sequence ID" value="MRW87196.1"/>
    <property type="molecule type" value="Genomic_DNA"/>
</dbReference>
<dbReference type="AlphaFoldDB" id="A0A844DEI3"/>
<accession>A0A844DEI3</accession>
<protein>
    <submittedName>
        <fullName evidence="1">Uncharacterized protein</fullName>
    </submittedName>
</protein>
<gene>
    <name evidence="1" type="ORF">GJ698_24305</name>
</gene>
<sequence length="326" mass="36790">MQQADFATRLCATLTASAAALFDAWLALMEQEIAEGWSAFYARELWLRDQLPPPLINEAGRAYMIEELQRRLQLRFGEAWLPDAPAVPPAGTQAYRNYLETGQLSVFQRSSAAPWDLTADAVATRLLDTEQRHAAFEIARNELNWYVAACEQCTLTPPLLLWPKEALPAVRDQSVPLAYDNSYWWALCQPEHRIVLDGDHNGMLTPAVNLALMAELAPDFPYSAALSSAKRLVFVQQGDSPQAWAVLIDKTDGAAMFRYPPQLILIDRAAGKKLKDAQVLFHSVIGKRFFTQALMGQRAMELELRFHLPRMRRLVAIYQPYVESID</sequence>
<proteinExistence type="predicted"/>
<evidence type="ECO:0000313" key="2">
    <source>
        <dbReference type="Proteomes" id="UP000439986"/>
    </source>
</evidence>
<keyword evidence="2" id="KW-1185">Reference proteome</keyword>
<name>A0A844DEI3_9BURK</name>
<organism evidence="1 2">
    <name type="scientific">Duganella aquatilis</name>
    <dbReference type="NCBI Taxonomy" id="2666082"/>
    <lineage>
        <taxon>Bacteria</taxon>
        <taxon>Pseudomonadati</taxon>
        <taxon>Pseudomonadota</taxon>
        <taxon>Betaproteobacteria</taxon>
        <taxon>Burkholderiales</taxon>
        <taxon>Oxalobacteraceae</taxon>
        <taxon>Telluria group</taxon>
        <taxon>Duganella</taxon>
    </lineage>
</organism>
<dbReference type="RefSeq" id="WP_154360451.1">
    <property type="nucleotide sequence ID" value="NZ_WKJL01000024.1"/>
</dbReference>
<dbReference type="Proteomes" id="UP000439986">
    <property type="component" value="Unassembled WGS sequence"/>
</dbReference>
<comment type="caution">
    <text evidence="1">The sequence shown here is derived from an EMBL/GenBank/DDBJ whole genome shotgun (WGS) entry which is preliminary data.</text>
</comment>